<evidence type="ECO:0000313" key="5">
    <source>
        <dbReference type="EMBL" id="TFK48914.1"/>
    </source>
</evidence>
<dbReference type="SMART" id="SM00164">
    <property type="entry name" value="TBC"/>
    <property type="match status" value="1"/>
</dbReference>
<evidence type="ECO:0000259" key="4">
    <source>
        <dbReference type="PROSITE" id="PS50086"/>
    </source>
</evidence>
<organism evidence="5 6">
    <name type="scientific">Heliocybe sulcata</name>
    <dbReference type="NCBI Taxonomy" id="5364"/>
    <lineage>
        <taxon>Eukaryota</taxon>
        <taxon>Fungi</taxon>
        <taxon>Dikarya</taxon>
        <taxon>Basidiomycota</taxon>
        <taxon>Agaricomycotina</taxon>
        <taxon>Agaricomycetes</taxon>
        <taxon>Gloeophyllales</taxon>
        <taxon>Gloeophyllaceae</taxon>
        <taxon>Heliocybe</taxon>
    </lineage>
</organism>
<keyword evidence="6" id="KW-1185">Reference proteome</keyword>
<evidence type="ECO:0000256" key="1">
    <source>
        <dbReference type="ARBA" id="ARBA00022468"/>
    </source>
</evidence>
<dbReference type="GO" id="GO:0005789">
    <property type="term" value="C:endoplasmic reticulum membrane"/>
    <property type="evidence" value="ECO:0007669"/>
    <property type="project" value="TreeGrafter"/>
</dbReference>
<dbReference type="PANTHER" id="PTHR20913">
    <property type="entry name" value="TBC1 DOMAIN FAMILY MEMBER 20/GTPASE"/>
    <property type="match status" value="1"/>
</dbReference>
<feature type="region of interest" description="Disordered" evidence="2">
    <location>
        <begin position="442"/>
        <end position="463"/>
    </location>
</feature>
<dbReference type="PROSITE" id="PS50086">
    <property type="entry name" value="TBC_RABGAP"/>
    <property type="match status" value="1"/>
</dbReference>
<feature type="compositionally biased region" description="Low complexity" evidence="2">
    <location>
        <begin position="450"/>
        <end position="462"/>
    </location>
</feature>
<dbReference type="Gene3D" id="1.10.8.1310">
    <property type="match status" value="1"/>
</dbReference>
<feature type="region of interest" description="Disordered" evidence="2">
    <location>
        <begin position="266"/>
        <end position="333"/>
    </location>
</feature>
<protein>
    <recommendedName>
        <fullName evidence="4">Rab-GAP TBC domain-containing protein</fullName>
    </recommendedName>
</protein>
<keyword evidence="3" id="KW-0472">Membrane</keyword>
<dbReference type="Gene3D" id="1.10.472.80">
    <property type="entry name" value="Ypt/Rab-GAP domain of gyp1p, domain 3"/>
    <property type="match status" value="1"/>
</dbReference>
<feature type="region of interest" description="Disordered" evidence="2">
    <location>
        <begin position="1"/>
        <end position="20"/>
    </location>
</feature>
<dbReference type="OrthoDB" id="206700at2759"/>
<evidence type="ECO:0000313" key="6">
    <source>
        <dbReference type="Proteomes" id="UP000305948"/>
    </source>
</evidence>
<evidence type="ECO:0000256" key="2">
    <source>
        <dbReference type="SAM" id="MobiDB-lite"/>
    </source>
</evidence>
<name>A0A5C3MUE1_9AGAM</name>
<reference evidence="5 6" key="1">
    <citation type="journal article" date="2019" name="Nat. Ecol. Evol.">
        <title>Megaphylogeny resolves global patterns of mushroom evolution.</title>
        <authorList>
            <person name="Varga T."/>
            <person name="Krizsan K."/>
            <person name="Foldi C."/>
            <person name="Dima B."/>
            <person name="Sanchez-Garcia M."/>
            <person name="Sanchez-Ramirez S."/>
            <person name="Szollosi G.J."/>
            <person name="Szarkandi J.G."/>
            <person name="Papp V."/>
            <person name="Albert L."/>
            <person name="Andreopoulos W."/>
            <person name="Angelini C."/>
            <person name="Antonin V."/>
            <person name="Barry K.W."/>
            <person name="Bougher N.L."/>
            <person name="Buchanan P."/>
            <person name="Buyck B."/>
            <person name="Bense V."/>
            <person name="Catcheside P."/>
            <person name="Chovatia M."/>
            <person name="Cooper J."/>
            <person name="Damon W."/>
            <person name="Desjardin D."/>
            <person name="Finy P."/>
            <person name="Geml J."/>
            <person name="Haridas S."/>
            <person name="Hughes K."/>
            <person name="Justo A."/>
            <person name="Karasinski D."/>
            <person name="Kautmanova I."/>
            <person name="Kiss B."/>
            <person name="Kocsube S."/>
            <person name="Kotiranta H."/>
            <person name="LaButti K.M."/>
            <person name="Lechner B.E."/>
            <person name="Liimatainen K."/>
            <person name="Lipzen A."/>
            <person name="Lukacs Z."/>
            <person name="Mihaltcheva S."/>
            <person name="Morgado L.N."/>
            <person name="Niskanen T."/>
            <person name="Noordeloos M.E."/>
            <person name="Ohm R.A."/>
            <person name="Ortiz-Santana B."/>
            <person name="Ovrebo C."/>
            <person name="Racz N."/>
            <person name="Riley R."/>
            <person name="Savchenko A."/>
            <person name="Shiryaev A."/>
            <person name="Soop K."/>
            <person name="Spirin V."/>
            <person name="Szebenyi C."/>
            <person name="Tomsovsky M."/>
            <person name="Tulloss R.E."/>
            <person name="Uehling J."/>
            <person name="Grigoriev I.V."/>
            <person name="Vagvolgyi C."/>
            <person name="Papp T."/>
            <person name="Martin F.M."/>
            <person name="Miettinen O."/>
            <person name="Hibbett D.S."/>
            <person name="Nagy L.G."/>
        </authorList>
    </citation>
    <scope>NUCLEOTIDE SEQUENCE [LARGE SCALE GENOMIC DNA]</scope>
    <source>
        <strain evidence="5 6">OMC1185</strain>
    </source>
</reference>
<dbReference type="InterPro" id="IPR035969">
    <property type="entry name" value="Rab-GAP_TBC_sf"/>
</dbReference>
<dbReference type="InterPro" id="IPR000195">
    <property type="entry name" value="Rab-GAP-TBC_dom"/>
</dbReference>
<dbReference type="Proteomes" id="UP000305948">
    <property type="component" value="Unassembled WGS sequence"/>
</dbReference>
<feature type="compositionally biased region" description="Polar residues" evidence="2">
    <location>
        <begin position="1"/>
        <end position="17"/>
    </location>
</feature>
<gene>
    <name evidence="5" type="ORF">OE88DRAFT_1663182</name>
</gene>
<feature type="compositionally biased region" description="Basic and acidic residues" evidence="2">
    <location>
        <begin position="355"/>
        <end position="370"/>
    </location>
</feature>
<keyword evidence="1" id="KW-0343">GTPase activation</keyword>
<accession>A0A5C3MUE1</accession>
<dbReference type="InterPro" id="IPR045913">
    <property type="entry name" value="TBC20/Gyp8-like"/>
</dbReference>
<feature type="domain" description="Rab-GAP TBC" evidence="4">
    <location>
        <begin position="33"/>
        <end position="222"/>
    </location>
</feature>
<evidence type="ECO:0000256" key="3">
    <source>
        <dbReference type="SAM" id="Phobius"/>
    </source>
</evidence>
<feature type="transmembrane region" description="Helical" evidence="3">
    <location>
        <begin position="577"/>
        <end position="598"/>
    </location>
</feature>
<keyword evidence="3" id="KW-0812">Transmembrane</keyword>
<dbReference type="Pfam" id="PF00566">
    <property type="entry name" value="RabGAP-TBC"/>
    <property type="match status" value="1"/>
</dbReference>
<sequence length="630" mass="69889">MSTELDSTGSQEKSGGQEQVDWETLRTLSVGPGGFGEERVTIWPKLLGVNTTSFASASEPDSEVHQDERQIKLDTERSFVLYPVETAENANLKNREALQGDLHELLVSIFRKRRKLSYFQGYHDIVTVLFLTLPKELQFVCAEKLSLHRLRDSMGSSLEPVLGQLRILQRLLHLADPKYASILDNNSPLPYFALSNLLTLFSHDVPTLPVIQHIFDYLLTRPPIASVYLAAAVLLSRKEEVFWLEQEGEDGMLHSLLSSLPDMYEEWDDQSEPQPGPKQQEADEESVPDETRSATAIDLDEAATETSEQEGTAEEDNVPSVEQIPTVETAVSDEEEFIVADRGECMDIDPEETLHEQSSEAETEFSREETLVASSPPPEDPKDTATAVMKEEEPHGKMEPVEETEVDGSASREDLDTAEDLSDKAAQLDTETQLCEEVLVSPPAEHSHLAESAPPSPVSSASTHRVRKARVSLTFLLAQADALYSLYPPTHPSLGVKTTLGPYSVVSTWSDVPAQLPDDDEAEAMVLRPELVVLPEPPPSPESDEEKEEKSRRKRRRLRKPLRSVRFAGVVVERRHMVAGAVLVLGVAMAVYGVRAVPDEAGRHQWRRVGRWVGGVLVGASGRVLDGLRF</sequence>
<proteinExistence type="predicted"/>
<keyword evidence="3" id="KW-1133">Transmembrane helix</keyword>
<dbReference type="STRING" id="5364.A0A5C3MUE1"/>
<dbReference type="EMBL" id="ML213517">
    <property type="protein sequence ID" value="TFK48914.1"/>
    <property type="molecule type" value="Genomic_DNA"/>
</dbReference>
<dbReference type="GO" id="GO:0005096">
    <property type="term" value="F:GTPase activator activity"/>
    <property type="evidence" value="ECO:0007669"/>
    <property type="project" value="UniProtKB-KW"/>
</dbReference>
<dbReference type="SUPFAM" id="SSF47923">
    <property type="entry name" value="Ypt/Rab-GAP domain of gyp1p"/>
    <property type="match status" value="2"/>
</dbReference>
<dbReference type="PANTHER" id="PTHR20913:SF7">
    <property type="entry name" value="RE60063P"/>
    <property type="match status" value="1"/>
</dbReference>
<feature type="region of interest" description="Disordered" evidence="2">
    <location>
        <begin position="355"/>
        <end position="428"/>
    </location>
</feature>
<feature type="compositionally biased region" description="Acidic residues" evidence="2">
    <location>
        <begin position="298"/>
        <end position="317"/>
    </location>
</feature>
<dbReference type="GO" id="GO:0006888">
    <property type="term" value="P:endoplasmic reticulum to Golgi vesicle-mediated transport"/>
    <property type="evidence" value="ECO:0007669"/>
    <property type="project" value="TreeGrafter"/>
</dbReference>
<dbReference type="AlphaFoldDB" id="A0A5C3MUE1"/>
<feature type="region of interest" description="Disordered" evidence="2">
    <location>
        <begin position="530"/>
        <end position="557"/>
    </location>
</feature>
<feature type="compositionally biased region" description="Basic and acidic residues" evidence="2">
    <location>
        <begin position="379"/>
        <end position="400"/>
    </location>
</feature>